<accession>A0A3D9Z329</accession>
<evidence type="ECO:0000256" key="2">
    <source>
        <dbReference type="ARBA" id="ARBA00005992"/>
    </source>
</evidence>
<feature type="compositionally biased region" description="Basic residues" evidence="8">
    <location>
        <begin position="8"/>
        <end position="20"/>
    </location>
</feature>
<dbReference type="GO" id="GO:0071555">
    <property type="term" value="P:cell wall organization"/>
    <property type="evidence" value="ECO:0007669"/>
    <property type="project" value="UniProtKB-UniRule"/>
</dbReference>
<dbReference type="InterPro" id="IPR038063">
    <property type="entry name" value="Transpep_catalytic_dom"/>
</dbReference>
<dbReference type="Proteomes" id="UP000256900">
    <property type="component" value="Unassembled WGS sequence"/>
</dbReference>
<dbReference type="PROSITE" id="PS52029">
    <property type="entry name" value="LD_TPASE"/>
    <property type="match status" value="1"/>
</dbReference>
<keyword evidence="6 7" id="KW-0961">Cell wall biogenesis/degradation</keyword>
<dbReference type="EMBL" id="QUMO01000001">
    <property type="protein sequence ID" value="REF89552.1"/>
    <property type="molecule type" value="Genomic_DNA"/>
</dbReference>
<keyword evidence="5 7" id="KW-0573">Peptidoglycan synthesis</keyword>
<sequence length="205" mass="22675">MTTPPKPRTSRSTHLAKPHKGLIQPKRAADRISRIVATAVPRYAAGARGRLHAGQTVIACAIGAAGISNRKREGDHASPAGYFRLIDGFFKPLIGRRPRTALRFSPVNRTLGWCDDPNSGNYNRLVHLPITARHEDLWRDDGLYDLVIVLDYNIVPRRKGAGSAIFLHCARPGFAPTEGCIALRPEDLRKLLPRLARDAVLIVKR</sequence>
<dbReference type="GO" id="GO:0009252">
    <property type="term" value="P:peptidoglycan biosynthetic process"/>
    <property type="evidence" value="ECO:0007669"/>
    <property type="project" value="UniProtKB-UniPathway"/>
</dbReference>
<dbReference type="RefSeq" id="WP_342633297.1">
    <property type="nucleotide sequence ID" value="NZ_QUMO01000001.1"/>
</dbReference>
<feature type="active site" description="Proton donor/acceptor" evidence="7">
    <location>
        <position position="168"/>
    </location>
</feature>
<evidence type="ECO:0000313" key="10">
    <source>
        <dbReference type="EMBL" id="REF89552.1"/>
    </source>
</evidence>
<protein>
    <submittedName>
        <fullName evidence="10">L,D-peptidoglycan transpeptidase YkuD (ErfK/YbiS/YcfS/YnhG family)</fullName>
    </submittedName>
</protein>
<proteinExistence type="inferred from homology"/>
<dbReference type="UniPathway" id="UPA00219"/>
<dbReference type="GO" id="GO:0004180">
    <property type="term" value="F:carboxypeptidase activity"/>
    <property type="evidence" value="ECO:0007669"/>
    <property type="project" value="UniProtKB-ARBA"/>
</dbReference>
<keyword evidence="4 7" id="KW-0133">Cell shape</keyword>
<comment type="pathway">
    <text evidence="1 7">Cell wall biogenesis; peptidoglycan biosynthesis.</text>
</comment>
<dbReference type="GO" id="GO:0008360">
    <property type="term" value="P:regulation of cell shape"/>
    <property type="evidence" value="ECO:0007669"/>
    <property type="project" value="UniProtKB-UniRule"/>
</dbReference>
<evidence type="ECO:0000256" key="7">
    <source>
        <dbReference type="PROSITE-ProRule" id="PRU01373"/>
    </source>
</evidence>
<evidence type="ECO:0000256" key="8">
    <source>
        <dbReference type="SAM" id="MobiDB-lite"/>
    </source>
</evidence>
<evidence type="ECO:0000313" key="11">
    <source>
        <dbReference type="Proteomes" id="UP000256900"/>
    </source>
</evidence>
<dbReference type="GO" id="GO:0016740">
    <property type="term" value="F:transferase activity"/>
    <property type="evidence" value="ECO:0007669"/>
    <property type="project" value="UniProtKB-KW"/>
</dbReference>
<evidence type="ECO:0000256" key="6">
    <source>
        <dbReference type="ARBA" id="ARBA00023316"/>
    </source>
</evidence>
<evidence type="ECO:0000256" key="4">
    <source>
        <dbReference type="ARBA" id="ARBA00022960"/>
    </source>
</evidence>
<keyword evidence="3" id="KW-0808">Transferase</keyword>
<dbReference type="PANTHER" id="PTHR38589:SF1">
    <property type="entry name" value="BLR0621 PROTEIN"/>
    <property type="match status" value="1"/>
</dbReference>
<gene>
    <name evidence="10" type="ORF">DES32_0776</name>
</gene>
<keyword evidence="11" id="KW-1185">Reference proteome</keyword>
<feature type="active site" description="Nucleophile" evidence="7">
    <location>
        <position position="180"/>
    </location>
</feature>
<evidence type="ECO:0000256" key="5">
    <source>
        <dbReference type="ARBA" id="ARBA00022984"/>
    </source>
</evidence>
<evidence type="ECO:0000256" key="1">
    <source>
        <dbReference type="ARBA" id="ARBA00004752"/>
    </source>
</evidence>
<dbReference type="Pfam" id="PF03734">
    <property type="entry name" value="YkuD"/>
    <property type="match status" value="1"/>
</dbReference>
<organism evidence="10 11">
    <name type="scientific">Methylovirgula ligni</name>
    <dbReference type="NCBI Taxonomy" id="569860"/>
    <lineage>
        <taxon>Bacteria</taxon>
        <taxon>Pseudomonadati</taxon>
        <taxon>Pseudomonadota</taxon>
        <taxon>Alphaproteobacteria</taxon>
        <taxon>Hyphomicrobiales</taxon>
        <taxon>Beijerinckiaceae</taxon>
        <taxon>Methylovirgula</taxon>
    </lineage>
</organism>
<dbReference type="CDD" id="cd16913">
    <property type="entry name" value="YkuD_like"/>
    <property type="match status" value="1"/>
</dbReference>
<comment type="similarity">
    <text evidence="2">Belongs to the YkuD family.</text>
</comment>
<feature type="domain" description="L,D-TPase catalytic" evidence="9">
    <location>
        <begin position="32"/>
        <end position="203"/>
    </location>
</feature>
<name>A0A3D9Z329_9HYPH</name>
<dbReference type="AlphaFoldDB" id="A0A3D9Z329"/>
<dbReference type="PANTHER" id="PTHR38589">
    <property type="entry name" value="BLR0621 PROTEIN"/>
    <property type="match status" value="1"/>
</dbReference>
<dbReference type="InterPro" id="IPR005490">
    <property type="entry name" value="LD_TPept_cat_dom"/>
</dbReference>
<feature type="region of interest" description="Disordered" evidence="8">
    <location>
        <begin position="1"/>
        <end position="24"/>
    </location>
</feature>
<comment type="caution">
    <text evidence="10">The sequence shown here is derived from an EMBL/GenBank/DDBJ whole genome shotgun (WGS) entry which is preliminary data.</text>
</comment>
<evidence type="ECO:0000259" key="9">
    <source>
        <dbReference type="PROSITE" id="PS52029"/>
    </source>
</evidence>
<reference evidence="10 11" key="1">
    <citation type="submission" date="2018-08" db="EMBL/GenBank/DDBJ databases">
        <title>Genomic Encyclopedia of Type Strains, Phase IV (KMG-IV): sequencing the most valuable type-strain genomes for metagenomic binning, comparative biology and taxonomic classification.</title>
        <authorList>
            <person name="Goeker M."/>
        </authorList>
    </citation>
    <scope>NUCLEOTIDE SEQUENCE [LARGE SCALE GENOMIC DNA]</scope>
    <source>
        <strain evidence="10 11">BW863</strain>
    </source>
</reference>
<dbReference type="SUPFAM" id="SSF141523">
    <property type="entry name" value="L,D-transpeptidase catalytic domain-like"/>
    <property type="match status" value="1"/>
</dbReference>
<evidence type="ECO:0000256" key="3">
    <source>
        <dbReference type="ARBA" id="ARBA00022679"/>
    </source>
</evidence>